<feature type="domain" description="Glycosyltransferase 2-like" evidence="1">
    <location>
        <begin position="9"/>
        <end position="152"/>
    </location>
</feature>
<dbReference type="InterPro" id="IPR029044">
    <property type="entry name" value="Nucleotide-diphossugar_trans"/>
</dbReference>
<evidence type="ECO:0000313" key="3">
    <source>
        <dbReference type="Proteomes" id="UP000248598"/>
    </source>
</evidence>
<gene>
    <name evidence="2" type="primary">kfoC_2</name>
    <name evidence="2" type="ORF">NCTC10529_01340</name>
</gene>
<dbReference type="GeneID" id="93262623"/>
<dbReference type="Proteomes" id="UP000248598">
    <property type="component" value="Chromosome 1"/>
</dbReference>
<dbReference type="Pfam" id="PF00535">
    <property type="entry name" value="Glycos_transf_2"/>
    <property type="match status" value="1"/>
</dbReference>
<reference evidence="2 3" key="1">
    <citation type="submission" date="2018-06" db="EMBL/GenBank/DDBJ databases">
        <authorList>
            <consortium name="Pathogen Informatics"/>
            <person name="Doyle S."/>
        </authorList>
    </citation>
    <scope>NUCLEOTIDE SEQUENCE [LARGE SCALE GENOMIC DNA]</scope>
    <source>
        <strain evidence="2 3">NCTC10529</strain>
    </source>
</reference>
<dbReference type="SUPFAM" id="SSF53448">
    <property type="entry name" value="Nucleotide-diphospho-sugar transferases"/>
    <property type="match status" value="1"/>
</dbReference>
<proteinExistence type="predicted"/>
<name>A0AAX2J5M3_KINKI</name>
<dbReference type="InterPro" id="IPR001173">
    <property type="entry name" value="Glyco_trans_2-like"/>
</dbReference>
<protein>
    <submittedName>
        <fullName evidence="2">Chondroitin polymerase</fullName>
    </submittedName>
</protein>
<sequence length="282" mass="32825">MITHSPVVSIITPCYNSTKYVHETLSSLSAQTFTDFEIIAMDDGSSDDTLAILQAYAQHEPRLKIYTQSNQGQAGARQNAIAHATGEYLLCVDSDDKLSPNALEKFVQAARTHQADIVSSNHQLFGRKSTSIIHMSFNLKRLLWVNCILMTALLRRDKFIAAGGFDANLRCFEDWELWINLIKHGAKVHHIPEVLFFYRQREDLTSVTDTTTQYENEATAYIYNKHRQFYSEQGINLYYVFHDAYSCYEKKRSHYANPLRRWFYKTFKPKKYQQIYARYDLL</sequence>
<evidence type="ECO:0000313" key="2">
    <source>
        <dbReference type="EMBL" id="SQH25145.1"/>
    </source>
</evidence>
<dbReference type="AlphaFoldDB" id="A0AAX2J5M3"/>
<dbReference type="KEGG" id="kki:KKKWG1_1302"/>
<dbReference type="PANTHER" id="PTHR43685">
    <property type="entry name" value="GLYCOSYLTRANSFERASE"/>
    <property type="match status" value="1"/>
</dbReference>
<evidence type="ECO:0000259" key="1">
    <source>
        <dbReference type="Pfam" id="PF00535"/>
    </source>
</evidence>
<accession>A0AAX2J5M3</accession>
<dbReference type="RefSeq" id="WP_003786119.1">
    <property type="nucleotide sequence ID" value="NZ_CP050136.1"/>
</dbReference>
<dbReference type="EMBL" id="LS483426">
    <property type="protein sequence ID" value="SQH25145.1"/>
    <property type="molecule type" value="Genomic_DNA"/>
</dbReference>
<dbReference type="PANTHER" id="PTHR43685:SF2">
    <property type="entry name" value="GLYCOSYLTRANSFERASE 2-LIKE DOMAIN-CONTAINING PROTEIN"/>
    <property type="match status" value="1"/>
</dbReference>
<dbReference type="Gene3D" id="3.90.550.10">
    <property type="entry name" value="Spore Coat Polysaccharide Biosynthesis Protein SpsA, Chain A"/>
    <property type="match status" value="1"/>
</dbReference>
<organism evidence="2 3">
    <name type="scientific">Kingella kingae</name>
    <dbReference type="NCBI Taxonomy" id="504"/>
    <lineage>
        <taxon>Bacteria</taxon>
        <taxon>Pseudomonadati</taxon>
        <taxon>Pseudomonadota</taxon>
        <taxon>Betaproteobacteria</taxon>
        <taxon>Neisseriales</taxon>
        <taxon>Neisseriaceae</taxon>
        <taxon>Kingella</taxon>
    </lineage>
</organism>
<dbReference type="InterPro" id="IPR050834">
    <property type="entry name" value="Glycosyltransf_2"/>
</dbReference>